<feature type="transmembrane region" description="Helical" evidence="1">
    <location>
        <begin position="138"/>
        <end position="158"/>
    </location>
</feature>
<dbReference type="STRING" id="545501.BN997_03121"/>
<keyword evidence="1" id="KW-1133">Transmembrane helix</keyword>
<gene>
    <name evidence="2" type="ORF">BN997_03121</name>
</gene>
<dbReference type="RefSeq" id="WP_042533508.1">
    <property type="nucleotide sequence ID" value="NZ_CDGG01000001.1"/>
</dbReference>
<feature type="transmembrane region" description="Helical" evidence="1">
    <location>
        <begin position="106"/>
        <end position="126"/>
    </location>
</feature>
<keyword evidence="3" id="KW-1185">Reference proteome</keyword>
<evidence type="ECO:0000313" key="3">
    <source>
        <dbReference type="Proteomes" id="UP000040453"/>
    </source>
</evidence>
<evidence type="ECO:0008006" key="4">
    <source>
        <dbReference type="Google" id="ProtNLM"/>
    </source>
</evidence>
<proteinExistence type="predicted"/>
<dbReference type="AlphaFoldDB" id="A0A0A1MUM1"/>
<reference evidence="2 3" key="1">
    <citation type="submission" date="2014-11" db="EMBL/GenBank/DDBJ databases">
        <authorList>
            <person name="Urmite Genomes Urmite Genomes"/>
        </authorList>
    </citation>
    <scope>NUCLEOTIDE SEQUENCE [LARGE SCALE GENOMIC DNA]</scope>
    <source>
        <strain evidence="2 3">Oc5</strain>
    </source>
</reference>
<evidence type="ECO:0000313" key="2">
    <source>
        <dbReference type="EMBL" id="CEI83217.1"/>
    </source>
</evidence>
<feature type="transmembrane region" description="Helical" evidence="1">
    <location>
        <begin position="75"/>
        <end position="94"/>
    </location>
</feature>
<dbReference type="OrthoDB" id="9809977at2"/>
<feature type="transmembrane region" description="Helical" evidence="1">
    <location>
        <begin position="186"/>
        <end position="211"/>
    </location>
</feature>
<sequence>MGNVIERPFRLKLGFHLLIGLTGFISVILHVAYSPDPLVSITKFTFQANLMVAITFLCSSLAILNRKNQSPFLDFFKNASVIYMFVCISTYHFLLANGGEYTGIRTITNVTLHYFIPIAVFINWLLLETKKRYSYQYIFYWMIYPVIYCVISSLRGLMDGFYPYFFLNPNGEIPAGVGSYSNVAGFIAAFLFVYIILGFLLIVSNRIFLYIGHKNRAISSR</sequence>
<dbReference type="InterPro" id="IPR049713">
    <property type="entry name" value="Pr6Pr-like"/>
</dbReference>
<keyword evidence="1" id="KW-0472">Membrane</keyword>
<evidence type="ECO:0000256" key="1">
    <source>
        <dbReference type="SAM" id="Phobius"/>
    </source>
</evidence>
<dbReference type="EMBL" id="CDGG01000001">
    <property type="protein sequence ID" value="CEI83217.1"/>
    <property type="molecule type" value="Genomic_DNA"/>
</dbReference>
<organism evidence="2 3">
    <name type="scientific">Oceanobacillus oncorhynchi</name>
    <dbReference type="NCBI Taxonomy" id="545501"/>
    <lineage>
        <taxon>Bacteria</taxon>
        <taxon>Bacillati</taxon>
        <taxon>Bacillota</taxon>
        <taxon>Bacilli</taxon>
        <taxon>Bacillales</taxon>
        <taxon>Bacillaceae</taxon>
        <taxon>Oceanobacillus</taxon>
    </lineage>
</organism>
<accession>A0A0A1MUM1</accession>
<name>A0A0A1MUM1_9BACI</name>
<feature type="transmembrane region" description="Helical" evidence="1">
    <location>
        <begin position="12"/>
        <end position="32"/>
    </location>
</feature>
<keyword evidence="1" id="KW-0812">Transmembrane</keyword>
<feature type="transmembrane region" description="Helical" evidence="1">
    <location>
        <begin position="44"/>
        <end position="63"/>
    </location>
</feature>
<dbReference type="Proteomes" id="UP000040453">
    <property type="component" value="Unassembled WGS sequence"/>
</dbReference>
<protein>
    <recommendedName>
        <fullName evidence="4">FAR-17a/AIG1-like protein</fullName>
    </recommendedName>
</protein>
<dbReference type="NCBIfam" id="NF038065">
    <property type="entry name" value="Pr6Pr"/>
    <property type="match status" value="1"/>
</dbReference>